<evidence type="ECO:0000313" key="2">
    <source>
        <dbReference type="Proteomes" id="UP000187209"/>
    </source>
</evidence>
<proteinExistence type="predicted"/>
<organism evidence="1 2">
    <name type="scientific">Stentor coeruleus</name>
    <dbReference type="NCBI Taxonomy" id="5963"/>
    <lineage>
        <taxon>Eukaryota</taxon>
        <taxon>Sar</taxon>
        <taxon>Alveolata</taxon>
        <taxon>Ciliophora</taxon>
        <taxon>Postciliodesmatophora</taxon>
        <taxon>Heterotrichea</taxon>
        <taxon>Heterotrichida</taxon>
        <taxon>Stentoridae</taxon>
        <taxon>Stentor</taxon>
    </lineage>
</organism>
<comment type="caution">
    <text evidence="1">The sequence shown here is derived from an EMBL/GenBank/DDBJ whole genome shotgun (WGS) entry which is preliminary data.</text>
</comment>
<dbReference type="EMBL" id="MPUH01000826">
    <property type="protein sequence ID" value="OMJ73383.1"/>
    <property type="molecule type" value="Genomic_DNA"/>
</dbReference>
<dbReference type="Proteomes" id="UP000187209">
    <property type="component" value="Unassembled WGS sequence"/>
</dbReference>
<sequence>MNNLNLGLALGVSGMFLNCATLYRKGAIQAFAHTKSRSDLNDMFEIYASYDDVCDLSENLSESSDSRL</sequence>
<dbReference type="AlphaFoldDB" id="A0A1R2B9B8"/>
<keyword evidence="2" id="KW-1185">Reference proteome</keyword>
<protein>
    <submittedName>
        <fullName evidence="1">Uncharacterized protein</fullName>
    </submittedName>
</protein>
<accession>A0A1R2B9B8</accession>
<gene>
    <name evidence="1" type="ORF">SteCoe_27937</name>
</gene>
<reference evidence="1 2" key="1">
    <citation type="submission" date="2016-11" db="EMBL/GenBank/DDBJ databases">
        <title>The macronuclear genome of Stentor coeruleus: a giant cell with tiny introns.</title>
        <authorList>
            <person name="Slabodnick M."/>
            <person name="Ruby J.G."/>
            <person name="Reiff S.B."/>
            <person name="Swart E.C."/>
            <person name="Gosai S."/>
            <person name="Prabakaran S."/>
            <person name="Witkowska E."/>
            <person name="Larue G.E."/>
            <person name="Fisher S."/>
            <person name="Freeman R.M."/>
            <person name="Gunawardena J."/>
            <person name="Chu W."/>
            <person name="Stover N.A."/>
            <person name="Gregory B.D."/>
            <person name="Nowacki M."/>
            <person name="Derisi J."/>
            <person name="Roy S.W."/>
            <person name="Marshall W.F."/>
            <person name="Sood P."/>
        </authorList>
    </citation>
    <scope>NUCLEOTIDE SEQUENCE [LARGE SCALE GENOMIC DNA]</scope>
    <source>
        <strain evidence="1">WM001</strain>
    </source>
</reference>
<evidence type="ECO:0000313" key="1">
    <source>
        <dbReference type="EMBL" id="OMJ73383.1"/>
    </source>
</evidence>
<name>A0A1R2B9B8_9CILI</name>